<dbReference type="AlphaFoldDB" id="A0A7Y7M632"/>
<evidence type="ECO:0000313" key="1">
    <source>
        <dbReference type="EMBL" id="NVN12565.1"/>
    </source>
</evidence>
<dbReference type="Proteomes" id="UP000534870">
    <property type="component" value="Unassembled WGS sequence"/>
</dbReference>
<reference evidence="1 2" key="1">
    <citation type="submission" date="2020-06" db="EMBL/GenBank/DDBJ databases">
        <title>Description of novel acetic acid bacteria.</title>
        <authorList>
            <person name="Sombolestani A."/>
        </authorList>
    </citation>
    <scope>NUCLEOTIDE SEQUENCE [LARGE SCALE GENOMIC DNA]</scope>
    <source>
        <strain evidence="1 2">LMG 31431</strain>
    </source>
</reference>
<comment type="caution">
    <text evidence="1">The sequence shown here is derived from an EMBL/GenBank/DDBJ whole genome shotgun (WGS) entry which is preliminary data.</text>
</comment>
<feature type="non-terminal residue" evidence="1">
    <location>
        <position position="1"/>
    </location>
</feature>
<name>A0A7Y7M632_9PROT</name>
<protein>
    <submittedName>
        <fullName evidence="1">Universal stress protein</fullName>
    </submittedName>
</protein>
<dbReference type="Gene3D" id="3.40.50.620">
    <property type="entry name" value="HUPs"/>
    <property type="match status" value="1"/>
</dbReference>
<proteinExistence type="predicted"/>
<organism evidence="1 2">
    <name type="scientific">Nguyenibacter vanlangensis</name>
    <dbReference type="NCBI Taxonomy" id="1216886"/>
    <lineage>
        <taxon>Bacteria</taxon>
        <taxon>Pseudomonadati</taxon>
        <taxon>Pseudomonadota</taxon>
        <taxon>Alphaproteobacteria</taxon>
        <taxon>Acetobacterales</taxon>
        <taxon>Acetobacteraceae</taxon>
        <taxon>Nguyenibacter</taxon>
    </lineage>
</organism>
<gene>
    <name evidence="1" type="ORF">HUK84_15770</name>
</gene>
<dbReference type="EMBL" id="JABXXP010000496">
    <property type="protein sequence ID" value="NVN12565.1"/>
    <property type="molecule type" value="Genomic_DNA"/>
</dbReference>
<evidence type="ECO:0000313" key="2">
    <source>
        <dbReference type="Proteomes" id="UP000534870"/>
    </source>
</evidence>
<dbReference type="InterPro" id="IPR014729">
    <property type="entry name" value="Rossmann-like_a/b/a_fold"/>
</dbReference>
<accession>A0A7Y7M632</accession>
<sequence length="70" mass="6998">NVLGGRILPSPPPGGSAAEQADAILVAAGAAASDLLVIGGYTHGVLHDRLRGSVTGQILAHAAIPTWIQH</sequence>
<dbReference type="SUPFAM" id="SSF52402">
    <property type="entry name" value="Adenine nucleotide alpha hydrolases-like"/>
    <property type="match status" value="1"/>
</dbReference>